<keyword evidence="2" id="KW-1185">Reference proteome</keyword>
<accession>A0A9N9TFZ4</accession>
<sequence length="185" mass="21205">MGKSFRGHRDFGPFDLNVPPQRGEGNFRSHLKFTMDSGDHILAKNLVKRVNEAKFFSILCDETTDISSTIQLSFCARFVENNKFHEELLQFIQVTETTETRKDLGLNENKIHQLEQKPKVEILKRLCATRWIKRHDLVHTFIFLLPVIIKALDVITNWSDNKTATDAQLLSAAICKCESLESLCG</sequence>
<reference evidence="1" key="1">
    <citation type="submission" date="2022-01" db="EMBL/GenBank/DDBJ databases">
        <authorList>
            <person name="King R."/>
        </authorList>
    </citation>
    <scope>NUCLEOTIDE SEQUENCE</scope>
</reference>
<gene>
    <name evidence="1" type="ORF">DIABBA_LOCUS13351</name>
</gene>
<proteinExistence type="predicted"/>
<dbReference type="PANTHER" id="PTHR46289">
    <property type="entry name" value="52 KDA REPRESSOR OF THE INHIBITOR OF THE PROTEIN KINASE-LIKE PROTEIN-RELATED"/>
    <property type="match status" value="1"/>
</dbReference>
<dbReference type="PANTHER" id="PTHR46289:SF14">
    <property type="entry name" value="DUF4371 DOMAIN-CONTAINING PROTEIN"/>
    <property type="match status" value="1"/>
</dbReference>
<dbReference type="AlphaFoldDB" id="A0A9N9TFZ4"/>
<evidence type="ECO:0008006" key="3">
    <source>
        <dbReference type="Google" id="ProtNLM"/>
    </source>
</evidence>
<evidence type="ECO:0000313" key="2">
    <source>
        <dbReference type="Proteomes" id="UP001153709"/>
    </source>
</evidence>
<dbReference type="InterPro" id="IPR052958">
    <property type="entry name" value="IFN-induced_PKR_regulator"/>
</dbReference>
<protein>
    <recommendedName>
        <fullName evidence="3">DUF4371 domain-containing protein</fullName>
    </recommendedName>
</protein>
<dbReference type="EMBL" id="OU898284">
    <property type="protein sequence ID" value="CAG9840727.1"/>
    <property type="molecule type" value="Genomic_DNA"/>
</dbReference>
<dbReference type="Proteomes" id="UP001153709">
    <property type="component" value="Chromosome 9"/>
</dbReference>
<organism evidence="1 2">
    <name type="scientific">Diabrotica balteata</name>
    <name type="common">Banded cucumber beetle</name>
    <dbReference type="NCBI Taxonomy" id="107213"/>
    <lineage>
        <taxon>Eukaryota</taxon>
        <taxon>Metazoa</taxon>
        <taxon>Ecdysozoa</taxon>
        <taxon>Arthropoda</taxon>
        <taxon>Hexapoda</taxon>
        <taxon>Insecta</taxon>
        <taxon>Pterygota</taxon>
        <taxon>Neoptera</taxon>
        <taxon>Endopterygota</taxon>
        <taxon>Coleoptera</taxon>
        <taxon>Polyphaga</taxon>
        <taxon>Cucujiformia</taxon>
        <taxon>Chrysomeloidea</taxon>
        <taxon>Chrysomelidae</taxon>
        <taxon>Galerucinae</taxon>
        <taxon>Diabroticina</taxon>
        <taxon>Diabroticites</taxon>
        <taxon>Diabrotica</taxon>
    </lineage>
</organism>
<evidence type="ECO:0000313" key="1">
    <source>
        <dbReference type="EMBL" id="CAG9840727.1"/>
    </source>
</evidence>
<name>A0A9N9TFZ4_DIABA</name>
<dbReference type="OrthoDB" id="6779981at2759"/>